<evidence type="ECO:0000256" key="1">
    <source>
        <dbReference type="SAM" id="MobiDB-lite"/>
    </source>
</evidence>
<evidence type="ECO:0000313" key="3">
    <source>
        <dbReference type="Proteomes" id="UP001497444"/>
    </source>
</evidence>
<name>A0ABP0VWD2_9BRYO</name>
<protein>
    <submittedName>
        <fullName evidence="2">Uncharacterized protein</fullName>
    </submittedName>
</protein>
<organism evidence="2 3">
    <name type="scientific">Sphagnum jensenii</name>
    <dbReference type="NCBI Taxonomy" id="128206"/>
    <lineage>
        <taxon>Eukaryota</taxon>
        <taxon>Viridiplantae</taxon>
        <taxon>Streptophyta</taxon>
        <taxon>Embryophyta</taxon>
        <taxon>Bryophyta</taxon>
        <taxon>Sphagnophytina</taxon>
        <taxon>Sphagnopsida</taxon>
        <taxon>Sphagnales</taxon>
        <taxon>Sphagnaceae</taxon>
        <taxon>Sphagnum</taxon>
    </lineage>
</organism>
<dbReference type="EMBL" id="OZ020106">
    <property type="protein sequence ID" value="CAK9258816.1"/>
    <property type="molecule type" value="Genomic_DNA"/>
</dbReference>
<feature type="region of interest" description="Disordered" evidence="1">
    <location>
        <begin position="45"/>
        <end position="87"/>
    </location>
</feature>
<evidence type="ECO:0000313" key="2">
    <source>
        <dbReference type="EMBL" id="CAK9258816.1"/>
    </source>
</evidence>
<proteinExistence type="predicted"/>
<accession>A0ABP0VWD2</accession>
<reference evidence="2" key="1">
    <citation type="submission" date="2024-02" db="EMBL/GenBank/DDBJ databases">
        <authorList>
            <consortium name="ELIXIR-Norway"/>
            <consortium name="Elixir Norway"/>
        </authorList>
    </citation>
    <scope>NUCLEOTIDE SEQUENCE</scope>
</reference>
<sequence length="87" mass="9755">MRFLEQVVMRFEAAGFLHAKDKSITNRTSVTFVWKMECENFAMEVDSGDSEAEKTHEKSNPAGSVSDTGEQIPQQRPWHPAAGIVTQ</sequence>
<gene>
    <name evidence="2" type="ORF">CSSPJE1EN1_LOCUS4294</name>
</gene>
<dbReference type="Proteomes" id="UP001497444">
    <property type="component" value="Chromosome 11"/>
</dbReference>
<keyword evidence="3" id="KW-1185">Reference proteome</keyword>
<feature type="compositionally biased region" description="Polar residues" evidence="1">
    <location>
        <begin position="61"/>
        <end position="74"/>
    </location>
</feature>